<evidence type="ECO:0000256" key="6">
    <source>
        <dbReference type="ARBA" id="ARBA00022833"/>
    </source>
</evidence>
<evidence type="ECO:0000313" key="17">
    <source>
        <dbReference type="Proteomes" id="UP000017836"/>
    </source>
</evidence>
<dbReference type="EMBL" id="KI392237">
    <property type="protein sequence ID" value="ERN18350.1"/>
    <property type="molecule type" value="Genomic_DNA"/>
</dbReference>
<feature type="signal peptide" evidence="14">
    <location>
        <begin position="1"/>
        <end position="24"/>
    </location>
</feature>
<dbReference type="FunFam" id="3.40.390.10:FF:000018">
    <property type="entry name" value="Metalloendoproteinase 1"/>
    <property type="match status" value="1"/>
</dbReference>
<dbReference type="PROSITE" id="PS00546">
    <property type="entry name" value="CYSTEINE_SWITCH"/>
    <property type="match status" value="1"/>
</dbReference>
<evidence type="ECO:0000256" key="7">
    <source>
        <dbReference type="ARBA" id="ARBA00023049"/>
    </source>
</evidence>
<dbReference type="InterPro" id="IPR033739">
    <property type="entry name" value="M10A_MMP"/>
</dbReference>
<dbReference type="OrthoDB" id="406838at2759"/>
<dbReference type="InterPro" id="IPR002477">
    <property type="entry name" value="Peptidoglycan-bd-like"/>
</dbReference>
<dbReference type="SMART" id="SM00235">
    <property type="entry name" value="ZnMc"/>
    <property type="match status" value="1"/>
</dbReference>
<dbReference type="GO" id="GO:0004222">
    <property type="term" value="F:metalloendopeptidase activity"/>
    <property type="evidence" value="ECO:0000318"/>
    <property type="project" value="GO_Central"/>
</dbReference>
<dbReference type="OMA" id="HIVRPRC"/>
<protein>
    <recommendedName>
        <fullName evidence="15">Peptidase metallopeptidase domain-containing protein</fullName>
    </recommendedName>
</protein>
<dbReference type="eggNOG" id="KOG1565">
    <property type="taxonomic scope" value="Eukaryota"/>
</dbReference>
<comment type="cofactor">
    <cofactor evidence="11">
        <name>Zn(2+)</name>
        <dbReference type="ChEBI" id="CHEBI:29105"/>
    </cofactor>
    <text evidence="11">Binds 2 Zn(2+) ions per subunit.</text>
</comment>
<dbReference type="GO" id="GO:0030574">
    <property type="term" value="P:collagen catabolic process"/>
    <property type="evidence" value="ECO:0000318"/>
    <property type="project" value="GO_Central"/>
</dbReference>
<dbReference type="STRING" id="13333.U5D7X4"/>
<evidence type="ECO:0000256" key="12">
    <source>
        <dbReference type="PIRSR" id="PIRSR621190-5"/>
    </source>
</evidence>
<evidence type="ECO:0000256" key="4">
    <source>
        <dbReference type="ARBA" id="ARBA00022729"/>
    </source>
</evidence>
<keyword evidence="6 11" id="KW-0862">Zinc</keyword>
<keyword evidence="3 11" id="KW-0479">Metal-binding</keyword>
<dbReference type="Pfam" id="PF00413">
    <property type="entry name" value="Peptidase_M10"/>
    <property type="match status" value="1"/>
</dbReference>
<dbReference type="Gramene" id="ERN18350">
    <property type="protein sequence ID" value="ERN18350"/>
    <property type="gene ID" value="AMTR_s00055p00201730"/>
</dbReference>
<feature type="binding site" description="in inhibited form" evidence="11">
    <location>
        <position position="114"/>
    </location>
    <ligand>
        <name>Zn(2+)</name>
        <dbReference type="ChEBI" id="CHEBI:29105"/>
        <label>2</label>
        <note>catalytic</note>
    </ligand>
</feature>
<feature type="binding site" evidence="11">
    <location>
        <position position="240"/>
    </location>
    <ligand>
        <name>Ca(2+)</name>
        <dbReference type="ChEBI" id="CHEBI:29108"/>
        <label>3</label>
    </ligand>
</feature>
<feature type="binding site" evidence="11">
    <location>
        <position position="212"/>
    </location>
    <ligand>
        <name>Zn(2+)</name>
        <dbReference type="ChEBI" id="CHEBI:29105"/>
        <label>1</label>
    </ligand>
</feature>
<keyword evidence="17" id="KW-1185">Reference proteome</keyword>
<dbReference type="InterPro" id="IPR036365">
    <property type="entry name" value="PGBD-like_sf"/>
</dbReference>
<comment type="similarity">
    <text evidence="1">Belongs to the peptidase M10A family. Matrix metalloproteinases (MMPs) subfamily.</text>
</comment>
<evidence type="ECO:0000313" key="16">
    <source>
        <dbReference type="EMBL" id="ERN18350.1"/>
    </source>
</evidence>
<dbReference type="PANTHER" id="PTHR10201">
    <property type="entry name" value="MATRIX METALLOPROTEINASE"/>
    <property type="match status" value="1"/>
</dbReference>
<evidence type="ECO:0000256" key="2">
    <source>
        <dbReference type="ARBA" id="ARBA00022670"/>
    </source>
</evidence>
<evidence type="ECO:0000256" key="13">
    <source>
        <dbReference type="SAM" id="MobiDB-lite"/>
    </source>
</evidence>
<evidence type="ECO:0000256" key="9">
    <source>
        <dbReference type="ARBA" id="ARBA00023180"/>
    </source>
</evidence>
<feature type="binding site" evidence="11">
    <location>
        <position position="210"/>
    </location>
    <ligand>
        <name>Zn(2+)</name>
        <dbReference type="ChEBI" id="CHEBI:29105"/>
        <label>1</label>
    </ligand>
</feature>
<feature type="compositionally biased region" description="Low complexity" evidence="13">
    <location>
        <begin position="307"/>
        <end position="331"/>
    </location>
</feature>
<dbReference type="GO" id="GO:0030198">
    <property type="term" value="P:extracellular matrix organization"/>
    <property type="evidence" value="ECO:0000318"/>
    <property type="project" value="GO_Central"/>
</dbReference>
<name>U5D7X4_AMBTC</name>
<dbReference type="GO" id="GO:0008270">
    <property type="term" value="F:zinc ion binding"/>
    <property type="evidence" value="ECO:0007669"/>
    <property type="project" value="InterPro"/>
</dbReference>
<dbReference type="MEROPS" id="M10.A01"/>
<dbReference type="InterPro" id="IPR006026">
    <property type="entry name" value="Peptidase_Metallo"/>
</dbReference>
<reference evidence="17" key="1">
    <citation type="journal article" date="2013" name="Science">
        <title>The Amborella genome and the evolution of flowering plants.</title>
        <authorList>
            <consortium name="Amborella Genome Project"/>
        </authorList>
    </citation>
    <scope>NUCLEOTIDE SEQUENCE [LARGE SCALE GENOMIC DNA]</scope>
</reference>
<feature type="domain" description="Peptidase metallopeptidase" evidence="15">
    <location>
        <begin position="143"/>
        <end position="305"/>
    </location>
</feature>
<evidence type="ECO:0000256" key="3">
    <source>
        <dbReference type="ARBA" id="ARBA00022723"/>
    </source>
</evidence>
<feature type="binding site" evidence="11">
    <location>
        <position position="235"/>
    </location>
    <ligand>
        <name>Zn(2+)</name>
        <dbReference type="ChEBI" id="CHEBI:29105"/>
        <label>1</label>
    </ligand>
</feature>
<feature type="region of interest" description="Disordered" evidence="13">
    <location>
        <begin position="307"/>
        <end position="333"/>
    </location>
</feature>
<feature type="binding site" evidence="11">
    <location>
        <position position="200"/>
    </location>
    <ligand>
        <name>Ca(2+)</name>
        <dbReference type="ChEBI" id="CHEBI:29108"/>
        <label>2</label>
    </ligand>
</feature>
<dbReference type="HOGENOM" id="CLU_015489_4_0_1"/>
<dbReference type="KEGG" id="atr:18446711"/>
<feature type="binding site" evidence="11">
    <location>
        <position position="260"/>
    </location>
    <ligand>
        <name>Zn(2+)</name>
        <dbReference type="ChEBI" id="CHEBI:29105"/>
        <label>2</label>
        <note>catalytic</note>
    </ligand>
</feature>
<dbReference type="Gene3D" id="3.40.390.10">
    <property type="entry name" value="Collagenase (Catalytic Domain)"/>
    <property type="match status" value="1"/>
</dbReference>
<accession>U5D7X4</accession>
<dbReference type="Proteomes" id="UP000017836">
    <property type="component" value="Unassembled WGS sequence"/>
</dbReference>
<keyword evidence="7" id="KW-0482">Metalloprotease</keyword>
<evidence type="ECO:0000256" key="5">
    <source>
        <dbReference type="ARBA" id="ARBA00022801"/>
    </source>
</evidence>
<keyword evidence="5" id="KW-0378">Hydrolase</keyword>
<dbReference type="InterPro" id="IPR021158">
    <property type="entry name" value="Pept_M10A_Zn_BS"/>
</dbReference>
<proteinExistence type="inferred from homology"/>
<dbReference type="InterPro" id="IPR024079">
    <property type="entry name" value="MetalloPept_cat_dom_sf"/>
</dbReference>
<feature type="short sequence motif" description="Cysteine switch" evidence="12">
    <location>
        <begin position="112"/>
        <end position="119"/>
    </location>
</feature>
<feature type="binding site" evidence="11">
    <location>
        <position position="217"/>
    </location>
    <ligand>
        <name>Ca(2+)</name>
        <dbReference type="ChEBI" id="CHEBI:29108"/>
        <label>3</label>
    </ligand>
</feature>
<keyword evidence="9" id="KW-0325">Glycoprotein</keyword>
<feature type="binding site" evidence="11">
    <location>
        <position position="237"/>
    </location>
    <ligand>
        <name>Ca(2+)</name>
        <dbReference type="ChEBI" id="CHEBI:29108"/>
        <label>3</label>
    </ligand>
</feature>
<dbReference type="PRINTS" id="PR00138">
    <property type="entry name" value="MATRIXIN"/>
</dbReference>
<dbReference type="SUPFAM" id="SSF47090">
    <property type="entry name" value="PGBD-like"/>
    <property type="match status" value="1"/>
</dbReference>
<dbReference type="GO" id="GO:0031012">
    <property type="term" value="C:extracellular matrix"/>
    <property type="evidence" value="ECO:0007669"/>
    <property type="project" value="InterPro"/>
</dbReference>
<keyword evidence="11" id="KW-0106">Calcium</keyword>
<gene>
    <name evidence="16" type="ORF">AMTR_s00055p00201730</name>
</gene>
<dbReference type="InterPro" id="IPR001818">
    <property type="entry name" value="Pept_M10_metallopeptidase"/>
</dbReference>
<feature type="binding site" evidence="11">
    <location>
        <position position="225"/>
    </location>
    <ligand>
        <name>Zn(2+)</name>
        <dbReference type="ChEBI" id="CHEBI:29105"/>
        <label>1</label>
    </ligand>
</feature>
<feature type="binding site" evidence="11">
    <location>
        <position position="270"/>
    </location>
    <ligand>
        <name>Zn(2+)</name>
        <dbReference type="ChEBI" id="CHEBI:29105"/>
        <label>2</label>
        <note>catalytic</note>
    </ligand>
</feature>
<comment type="cofactor">
    <cofactor evidence="11">
        <name>Ca(2+)</name>
        <dbReference type="ChEBI" id="CHEBI:29108"/>
    </cofactor>
    <text evidence="11">Can bind about 5 Ca(2+) ions per subunit.</text>
</comment>
<evidence type="ECO:0000256" key="14">
    <source>
        <dbReference type="SAM" id="SignalP"/>
    </source>
</evidence>
<dbReference type="AlphaFoldDB" id="U5D7X4"/>
<dbReference type="GO" id="GO:0006508">
    <property type="term" value="P:proteolysis"/>
    <property type="evidence" value="ECO:0007669"/>
    <property type="project" value="UniProtKB-KW"/>
</dbReference>
<sequence>MNLGHQVAAFMVVLAGIFTISGHAHPSLNFNLSGSAWSSFYNLSGCHKGEHVPGLTAIKQYLHTFGYIPQNLNFTDDFDDSLESAIKTYQQNFRLNATGSLDSGTVRQMMSPRCGVPDVVNGTTTMMRSRGLSSVMRYTFFPGNPRWPVWKRNLTYAIRPGTFSTSDDTAARAVFARAFARWAAATTLSFTESTSYSTADIRIAFFGGDHGDGEPFDGALGTLAHAFSPPDGRLHLDAAELWVVSGNSRLGIDLESVAVHEIGHVLGLGHSSDEAAIMFPTITTGTRRVELATDDIMGIQELYGANSNAGSTASSPVTQENEQNGAGNKQNGAGGSSLGSVWARAGGLVLGALLLIS</sequence>
<dbReference type="SUPFAM" id="SSF55486">
    <property type="entry name" value="Metalloproteases ('zincins'), catalytic domain"/>
    <property type="match status" value="1"/>
</dbReference>
<evidence type="ECO:0000256" key="10">
    <source>
        <dbReference type="PIRSR" id="PIRSR621190-1"/>
    </source>
</evidence>
<feature type="binding site" evidence="11">
    <location>
        <position position="264"/>
    </location>
    <ligand>
        <name>Zn(2+)</name>
        <dbReference type="ChEBI" id="CHEBI:29105"/>
        <label>2</label>
        <note>catalytic</note>
    </ligand>
</feature>
<evidence type="ECO:0000259" key="15">
    <source>
        <dbReference type="SMART" id="SM00235"/>
    </source>
</evidence>
<evidence type="ECO:0000256" key="8">
    <source>
        <dbReference type="ARBA" id="ARBA00023145"/>
    </source>
</evidence>
<feature type="chain" id="PRO_5004658687" description="Peptidase metallopeptidase domain-containing protein" evidence="14">
    <location>
        <begin position="25"/>
        <end position="357"/>
    </location>
</feature>
<dbReference type="PANTHER" id="PTHR10201:SF272">
    <property type="entry name" value="METALLOENDOPROTEINASE 5-MMP"/>
    <property type="match status" value="1"/>
</dbReference>
<evidence type="ECO:0000256" key="1">
    <source>
        <dbReference type="ARBA" id="ARBA00009614"/>
    </source>
</evidence>
<keyword evidence="2" id="KW-0645">Protease</keyword>
<evidence type="ECO:0000256" key="11">
    <source>
        <dbReference type="PIRSR" id="PIRSR621190-2"/>
    </source>
</evidence>
<dbReference type="InterPro" id="IPR021190">
    <property type="entry name" value="Pept_M10A"/>
</dbReference>
<feature type="binding site" evidence="11">
    <location>
        <position position="240"/>
    </location>
    <ligand>
        <name>Ca(2+)</name>
        <dbReference type="ChEBI" id="CHEBI:29108"/>
        <label>1</label>
    </ligand>
</feature>
<organism evidence="16 17">
    <name type="scientific">Amborella trichopoda</name>
    <dbReference type="NCBI Taxonomy" id="13333"/>
    <lineage>
        <taxon>Eukaryota</taxon>
        <taxon>Viridiplantae</taxon>
        <taxon>Streptophyta</taxon>
        <taxon>Embryophyta</taxon>
        <taxon>Tracheophyta</taxon>
        <taxon>Spermatophyta</taxon>
        <taxon>Magnoliopsida</taxon>
        <taxon>Amborellales</taxon>
        <taxon>Amborellaceae</taxon>
        <taxon>Amborella</taxon>
    </lineage>
</organism>
<feature type="binding site" evidence="11">
    <location>
        <position position="278"/>
    </location>
    <ligand>
        <name>Zn(2+)</name>
        <dbReference type="ChEBI" id="CHEBI:29105"/>
        <label>2</label>
        <note>catalytic</note>
    </ligand>
</feature>
<keyword evidence="4 14" id="KW-0732">Signal</keyword>
<dbReference type="Pfam" id="PF01471">
    <property type="entry name" value="PG_binding_1"/>
    <property type="match status" value="1"/>
</dbReference>
<dbReference type="CDD" id="cd04278">
    <property type="entry name" value="ZnMc_MMP"/>
    <property type="match status" value="1"/>
</dbReference>
<keyword evidence="8" id="KW-0865">Zymogen</keyword>
<feature type="binding site" evidence="11">
    <location>
        <position position="218"/>
    </location>
    <ligand>
        <name>Ca(2+)</name>
        <dbReference type="ChEBI" id="CHEBI:29108"/>
        <label>3</label>
    </ligand>
</feature>
<feature type="active site" evidence="10">
    <location>
        <position position="261"/>
    </location>
</feature>